<dbReference type="InterPro" id="IPR045867">
    <property type="entry name" value="DNA-dir_RpoC_beta_prime"/>
</dbReference>
<reference evidence="11" key="1">
    <citation type="journal article" date="2018" name="Adv. Bot. Res.">
        <title>Chapter Four - Comparative Plastid Genomics of Glaucophytes species.</title>
        <authorList>
            <person name="Reyes-Prieto A."/>
            <person name="Russell S."/>
            <person name="Figueroa-Martinez F."/>
            <person name="Jackson C."/>
        </authorList>
    </citation>
    <scope>NUCLEOTIDE SEQUENCE</scope>
    <source>
        <strain evidence="11">NIES-764</strain>
    </source>
</reference>
<dbReference type="GO" id="GO:0003677">
    <property type="term" value="F:DNA binding"/>
    <property type="evidence" value="ECO:0007669"/>
    <property type="project" value="InterPro"/>
</dbReference>
<keyword evidence="5" id="KW-0479">Metal-binding</keyword>
<dbReference type="Pfam" id="PF05000">
    <property type="entry name" value="RNA_pol_Rpb1_4"/>
    <property type="match status" value="1"/>
</dbReference>
<dbReference type="Gene3D" id="1.10.132.30">
    <property type="match status" value="1"/>
</dbReference>
<dbReference type="InterPro" id="IPR042102">
    <property type="entry name" value="RNA_pol_Rpb1_3_sf"/>
</dbReference>
<dbReference type="AlphaFoldDB" id="A0A2Z4HFR0"/>
<dbReference type="CDD" id="cd02655">
    <property type="entry name" value="RNAP_beta'_C"/>
    <property type="match status" value="1"/>
</dbReference>
<dbReference type="InterPro" id="IPR007083">
    <property type="entry name" value="RNA_pol_Rpb1_4"/>
</dbReference>
<dbReference type="GO" id="GO:0003899">
    <property type="term" value="F:DNA-directed RNA polymerase activity"/>
    <property type="evidence" value="ECO:0007669"/>
    <property type="project" value="UniProtKB-EC"/>
</dbReference>
<dbReference type="GeneID" id="37543801"/>
<dbReference type="RefSeq" id="YP_009504584.1">
    <property type="nucleotide sequence ID" value="NC_038215.1"/>
</dbReference>
<proteinExistence type="inferred from homology"/>
<organism evidence="11">
    <name type="scientific">Cyanophora sudae</name>
    <dbReference type="NCBI Taxonomy" id="1522369"/>
    <lineage>
        <taxon>Eukaryota</taxon>
        <taxon>Glaucocystophyceae</taxon>
        <taxon>Cyanophorales</taxon>
        <taxon>Cyanophoraceae</taxon>
        <taxon>Cyanophora</taxon>
    </lineage>
</organism>
<geneLocation type="plastid" evidence="11"/>
<evidence type="ECO:0000256" key="7">
    <source>
        <dbReference type="ARBA" id="ARBA00023163"/>
    </source>
</evidence>
<evidence type="ECO:0000256" key="4">
    <source>
        <dbReference type="ARBA" id="ARBA00022695"/>
    </source>
</evidence>
<keyword evidence="6" id="KW-0862">Zinc</keyword>
<protein>
    <recommendedName>
        <fullName evidence="1">DNA-directed RNA polymerase</fullName>
        <ecNumber evidence="1">2.7.7.6</ecNumber>
    </recommendedName>
</protein>
<feature type="domain" description="RNA polymerase Rpb1" evidence="10">
    <location>
        <begin position="94"/>
        <end position="172"/>
    </location>
</feature>
<dbReference type="InterPro" id="IPR038120">
    <property type="entry name" value="Rpb1_funnel_sf"/>
</dbReference>
<dbReference type="GO" id="GO:0006351">
    <property type="term" value="P:DNA-templated transcription"/>
    <property type="evidence" value="ECO:0007669"/>
    <property type="project" value="InterPro"/>
</dbReference>
<dbReference type="PANTHER" id="PTHR19376">
    <property type="entry name" value="DNA-DIRECTED RNA POLYMERASE"/>
    <property type="match status" value="1"/>
</dbReference>
<keyword evidence="7" id="KW-0804">Transcription</keyword>
<dbReference type="HAMAP" id="MF_01324">
    <property type="entry name" value="RNApol_bact_RpoC2"/>
    <property type="match status" value="1"/>
</dbReference>
<dbReference type="InterPro" id="IPR012756">
    <property type="entry name" value="DNA-dir_RpoC2_beta_pp"/>
</dbReference>
<evidence type="ECO:0000256" key="5">
    <source>
        <dbReference type="ARBA" id="ARBA00022723"/>
    </source>
</evidence>
<dbReference type="InterPro" id="IPR007066">
    <property type="entry name" value="RNA_pol_Rpb1_3"/>
</dbReference>
<keyword evidence="11" id="KW-0934">Plastid</keyword>
<dbReference type="FunFam" id="1.10.150.390:FF:000002">
    <property type="entry name" value="DNA-directed RNA polymerase subunit beta"/>
    <property type="match status" value="1"/>
</dbReference>
<dbReference type="Gene3D" id="1.10.1790.20">
    <property type="match status" value="1"/>
</dbReference>
<gene>
    <name evidence="11" type="primary">rpoC2</name>
</gene>
<evidence type="ECO:0000256" key="2">
    <source>
        <dbReference type="ARBA" id="ARBA00022478"/>
    </source>
</evidence>
<dbReference type="EC" id="2.7.7.6" evidence="1"/>
<keyword evidence="3" id="KW-0808">Transferase</keyword>
<dbReference type="GO" id="GO:0000428">
    <property type="term" value="C:DNA-directed RNA polymerase complex"/>
    <property type="evidence" value="ECO:0007669"/>
    <property type="project" value="UniProtKB-KW"/>
</dbReference>
<dbReference type="Pfam" id="PF04983">
    <property type="entry name" value="RNA_pol_Rpb1_3"/>
    <property type="match status" value="1"/>
</dbReference>
<keyword evidence="2" id="KW-0240">DNA-directed RNA polymerase</keyword>
<dbReference type="Gene3D" id="2.40.50.100">
    <property type="match status" value="1"/>
</dbReference>
<dbReference type="Gene3D" id="1.10.274.100">
    <property type="entry name" value="RNA polymerase Rpb1, domain 3"/>
    <property type="match status" value="1"/>
</dbReference>
<accession>A0A2Z4HFR0</accession>
<dbReference type="PANTHER" id="PTHR19376:SF68">
    <property type="entry name" value="DNA-DIRECTED RNA POLYMERASE SUBUNIT BETA"/>
    <property type="match status" value="1"/>
</dbReference>
<name>A0A2Z4HFR0_9EUKA</name>
<dbReference type="EMBL" id="MG601102">
    <property type="protein sequence ID" value="AWW13595.1"/>
    <property type="molecule type" value="Genomic_DNA"/>
</dbReference>
<sequence>MSENLFSKKKIFFNQTIGKKEVKNVIAWAFTSYGAARTAYLVEQLKDLGFHYATKAGISLSVEDLLIPPLKDSLLKTAENEIKSTQNRYLLGEITEVERFQKVIDIWHRTSETLKDEVVDYFKLTDPLNSLYMMSFSGARGNLSQVHQLVGMRGLMADPQGEIIDFPIKSNFKEGLTTTEYLISSYGARKGVVDTALRTADSGYLTRRLVDIAQEVIIREMDCETHKGIILSALKENGKILIPLKERLVGRVLLQSIYHPKTHCLIAQKNESISVLLAEDIVKAGIKEVWIRSPLTCKATRSVCQYCYGWNLAHGRLVELGEAVGIIAAQSIGEPGTQLTMRTFHTGGVFTAEIAKQINAPFPGKIFYQTNMIFREIRTRYGDNAWWVENNAKLRLEGENGKRISFNLTQGSIIRVKDKAWVETDDLLAEIATTTPSSRRVKEKTTRDLRTDIAGEVYFQNLEIDEGGGQVDTAGGSIWILAGDVYNLSANFDIILKNGDFIINGSVLARTQFISRYGGTVKIIDETLNVEVIPASLHIQNATISLEKTDQIDKYCLKFENNDSFELKIQNNTQLKNGQVIAERYLTTEMGGIIRYAGLEGKINKIGYEIQKSGSLLWIPEETHEVNAEFKTVLVKNGQYIPAGTQLLKNKKIKNQHSGIVELIHKKNFVMEIIIKPGIVLKVKNNVSFSKKMKRFIQPGEYLFSKFVVEDLRYLDYLLTPTGPILLLRPVVEYKVEAPKTIISDKKNIINIVSSQYILYKDGERIKSAQGIELFKIQLKLQIKNRFKYLPIKVNFISSKTNSLDFELEFLMIEAILPKNDKYFDSTTLAPLATAQIKILVKNNQIVKKGELIAQIEIIATNQGEIRWLGNNLKQPRRLLLITANQIVTIPLKNLDKLLKKTNLNLGNFVRTDEILIENTRIPHSGQIIEITSTYIRLRISRPYLISARAIIRVSTGDFIQSGESLALLVFERAKTGDIIQGLPRIEELLEARKPKDNSVLSTHPGFINLYYSETIDLKIKSLYKLSTVLELQPGVFPIVAKNQFIEAGSSLSEGDVNVHDILDIFFNLYFRSRLNPLSLADAIHLSLQKIQIFLVSEVQSVYQSQGIDISDKHIEIIIKQMTGKVKVEEGGDTTLLPNELIEFQQIEKMNEKFSLVKGQLALYTPILLGITKSSLNTQSFISAASFQETTRVLAKAAVEGKIDQLRGLKENVIIGNLIPAGTGFSAYNETTSILNEDLKSIEVKTSDMNSSTHDDTNSNLDDIILNKDKIE</sequence>
<keyword evidence="4" id="KW-0548">Nucleotidyltransferase</keyword>
<feature type="domain" description="RNA polymerase Rpb1" evidence="8">
    <location>
        <begin position="13"/>
        <end position="65"/>
    </location>
</feature>
<dbReference type="Pfam" id="PF04998">
    <property type="entry name" value="RNA_pol_Rpb1_5"/>
    <property type="match status" value="2"/>
</dbReference>
<evidence type="ECO:0000259" key="8">
    <source>
        <dbReference type="Pfam" id="PF04983"/>
    </source>
</evidence>
<evidence type="ECO:0000256" key="6">
    <source>
        <dbReference type="ARBA" id="ARBA00022833"/>
    </source>
</evidence>
<evidence type="ECO:0000259" key="9">
    <source>
        <dbReference type="Pfam" id="PF04998"/>
    </source>
</evidence>
<dbReference type="GO" id="GO:0046872">
    <property type="term" value="F:metal ion binding"/>
    <property type="evidence" value="ECO:0007669"/>
    <property type="project" value="UniProtKB-KW"/>
</dbReference>
<dbReference type="Gene3D" id="1.10.150.390">
    <property type="match status" value="1"/>
</dbReference>
<evidence type="ECO:0000259" key="10">
    <source>
        <dbReference type="Pfam" id="PF05000"/>
    </source>
</evidence>
<evidence type="ECO:0000256" key="1">
    <source>
        <dbReference type="ARBA" id="ARBA00012418"/>
    </source>
</evidence>
<feature type="domain" description="RNA polymerase Rpb1" evidence="9">
    <location>
        <begin position="1086"/>
        <end position="1177"/>
    </location>
</feature>
<feature type="domain" description="RNA polymerase Rpb1" evidence="9">
    <location>
        <begin position="175"/>
        <end position="612"/>
    </location>
</feature>
<dbReference type="SUPFAM" id="SSF64484">
    <property type="entry name" value="beta and beta-prime subunits of DNA dependent RNA-polymerase"/>
    <property type="match status" value="1"/>
</dbReference>
<evidence type="ECO:0000256" key="3">
    <source>
        <dbReference type="ARBA" id="ARBA00022679"/>
    </source>
</evidence>
<dbReference type="InterPro" id="IPR007081">
    <property type="entry name" value="RNA_pol_Rpb1_5"/>
</dbReference>
<evidence type="ECO:0000313" key="11">
    <source>
        <dbReference type="EMBL" id="AWW13595.1"/>
    </source>
</evidence>
<dbReference type="NCBIfam" id="TIGR02388">
    <property type="entry name" value="rpoC2_cyan"/>
    <property type="match status" value="1"/>
</dbReference>